<organism evidence="2 3">
    <name type="scientific">Lysinibacillus agricola</name>
    <dbReference type="NCBI Taxonomy" id="2590012"/>
    <lineage>
        <taxon>Bacteria</taxon>
        <taxon>Bacillati</taxon>
        <taxon>Bacillota</taxon>
        <taxon>Bacilli</taxon>
        <taxon>Bacillales</taxon>
        <taxon>Bacillaceae</taxon>
        <taxon>Lysinibacillus</taxon>
    </lineage>
</organism>
<evidence type="ECO:0000259" key="1">
    <source>
        <dbReference type="Pfam" id="PF01609"/>
    </source>
</evidence>
<protein>
    <submittedName>
        <fullName evidence="2">Transposase</fullName>
    </submittedName>
</protein>
<dbReference type="Pfam" id="PF01609">
    <property type="entry name" value="DDE_Tnp_1"/>
    <property type="match status" value="1"/>
</dbReference>
<accession>A0ABX7AP92</accession>
<gene>
    <name evidence="2" type="ORF">FJQ98_21140</name>
</gene>
<dbReference type="SUPFAM" id="SSF53098">
    <property type="entry name" value="Ribonuclease H-like"/>
    <property type="match status" value="1"/>
</dbReference>
<proteinExistence type="predicted"/>
<evidence type="ECO:0000313" key="2">
    <source>
        <dbReference type="EMBL" id="QQP11664.1"/>
    </source>
</evidence>
<feature type="domain" description="Transposase IS4-like" evidence="1">
    <location>
        <begin position="10"/>
        <end position="63"/>
    </location>
</feature>
<reference evidence="2 3" key="1">
    <citation type="submission" date="2020-01" db="EMBL/GenBank/DDBJ databases">
        <authorList>
            <person name="Liu G."/>
            <person name="Liu B."/>
        </authorList>
    </citation>
    <scope>NUCLEOTIDE SEQUENCE [LARGE SCALE GENOMIC DNA]</scope>
    <source>
        <strain evidence="2 3">FJAT-51161</strain>
    </source>
</reference>
<name>A0ABX7AP92_9BACI</name>
<dbReference type="InterPro" id="IPR002559">
    <property type="entry name" value="Transposase_11"/>
</dbReference>
<dbReference type="InterPro" id="IPR012337">
    <property type="entry name" value="RNaseH-like_sf"/>
</dbReference>
<sequence>MRNNKSKKINRRAVKSGKVPKQVVRDLAGITIYISNLPEWISARQIVELYRLRWQVELTFKSMEV</sequence>
<keyword evidence="3" id="KW-1185">Reference proteome</keyword>
<dbReference type="Proteomes" id="UP000596049">
    <property type="component" value="Chromosome"/>
</dbReference>
<evidence type="ECO:0000313" key="3">
    <source>
        <dbReference type="Proteomes" id="UP000596049"/>
    </source>
</evidence>
<dbReference type="EMBL" id="CP067341">
    <property type="protein sequence ID" value="QQP11664.1"/>
    <property type="molecule type" value="Genomic_DNA"/>
</dbReference>